<comment type="caution">
    <text evidence="1">The sequence shown here is derived from an EMBL/GenBank/DDBJ whole genome shotgun (WGS) entry which is preliminary data.</text>
</comment>
<protein>
    <submittedName>
        <fullName evidence="1">Uncharacterized protein</fullName>
    </submittedName>
</protein>
<evidence type="ECO:0000313" key="1">
    <source>
        <dbReference type="EMBL" id="KGR87969.1"/>
    </source>
</evidence>
<dbReference type="eggNOG" id="ENOG5032MQ7">
    <property type="taxonomic scope" value="Bacteria"/>
</dbReference>
<organism evidence="1 2">
    <name type="scientific">Ureibacillus massiliensis 4400831 = CIP 108448 = CCUG 49529</name>
    <dbReference type="NCBI Taxonomy" id="1211035"/>
    <lineage>
        <taxon>Bacteria</taxon>
        <taxon>Bacillati</taxon>
        <taxon>Bacillota</taxon>
        <taxon>Bacilli</taxon>
        <taxon>Bacillales</taxon>
        <taxon>Caryophanaceae</taxon>
        <taxon>Ureibacillus</taxon>
    </lineage>
</organism>
<dbReference type="AlphaFoldDB" id="A0A0A3IT80"/>
<reference evidence="1 2" key="1">
    <citation type="submission" date="2014-02" db="EMBL/GenBank/DDBJ databases">
        <title>Draft genome sequence of Lysinibacillus massiliensis CCUG 49529.</title>
        <authorList>
            <person name="Zhang F."/>
            <person name="Wang G."/>
            <person name="Zhang L."/>
        </authorList>
    </citation>
    <scope>NUCLEOTIDE SEQUENCE [LARGE SCALE GENOMIC DNA]</scope>
    <source>
        <strain evidence="1 2">CCUG 49529</strain>
    </source>
</reference>
<dbReference type="Proteomes" id="UP000030595">
    <property type="component" value="Unassembled WGS sequence"/>
</dbReference>
<dbReference type="OrthoDB" id="2739554at2"/>
<sequence>MGIKFKTLFEFQIFVEEDTTSTNPYQVNVIFSGDFDFYEQLILVAKRDKVVLTGRPAPFTMKLLFRTKYLYYLEQRSNKKLNFLYWRLEDILANKKELLIFKDRDFVNEFREALIVYLNRFAKEVEEGKL</sequence>
<dbReference type="EMBL" id="JPVQ01000066">
    <property type="protein sequence ID" value="KGR87969.1"/>
    <property type="molecule type" value="Genomic_DNA"/>
</dbReference>
<proteinExistence type="predicted"/>
<accession>A0A0A3IT80</accession>
<evidence type="ECO:0000313" key="2">
    <source>
        <dbReference type="Proteomes" id="UP000030595"/>
    </source>
</evidence>
<name>A0A0A3IT80_9BACL</name>
<gene>
    <name evidence="1" type="ORF">CD30_18545</name>
</gene>
<keyword evidence="2" id="KW-1185">Reference proteome</keyword>
<dbReference type="RefSeq" id="WP_036180081.1">
    <property type="nucleotide sequence ID" value="NZ_AVCZ01000066.1"/>
</dbReference>